<evidence type="ECO:0000313" key="2">
    <source>
        <dbReference type="EMBL" id="ORI97736.1"/>
    </source>
</evidence>
<sequence length="185" mass="20895">MESTSRTWALSKLDTRQFVVLASLMAIDMALNKFTVGTNVLQVSFSFVAMSLIAKWYGPLWSMLIAAVLDVVNITIVNPGVFFIGFTLTAVVSTLIYALAYYRQDHTSLWRIIVAVGLVLLITNIVMNTAWLVIMYHTAHDWPSLVAFAIPRIIKNLIMYPIQVAITYFFLNNPVVRRTTKIIFS</sequence>
<dbReference type="RefSeq" id="WP_004910944.1">
    <property type="nucleotide sequence ID" value="NZ_MPLS01000016.1"/>
</dbReference>
<dbReference type="Pfam" id="PF12822">
    <property type="entry name" value="ECF_trnsprt"/>
    <property type="match status" value="1"/>
</dbReference>
<dbReference type="EMBL" id="MPLS01000016">
    <property type="protein sequence ID" value="ORI97736.1"/>
    <property type="molecule type" value="Genomic_DNA"/>
</dbReference>
<gene>
    <name evidence="2" type="ORF">BMR96_05715</name>
</gene>
<keyword evidence="1" id="KW-0812">Transmembrane</keyword>
<dbReference type="AlphaFoldDB" id="A0A1X0VDT3"/>
<keyword evidence="1" id="KW-1133">Transmembrane helix</keyword>
<comment type="caution">
    <text evidence="2">The sequence shown here is derived from an EMBL/GenBank/DDBJ whole genome shotgun (WGS) entry which is preliminary data.</text>
</comment>
<organism evidence="2 3">
    <name type="scientific">Leuconostoc pseudomesenteroides</name>
    <dbReference type="NCBI Taxonomy" id="33968"/>
    <lineage>
        <taxon>Bacteria</taxon>
        <taxon>Bacillati</taxon>
        <taxon>Bacillota</taxon>
        <taxon>Bacilli</taxon>
        <taxon>Lactobacillales</taxon>
        <taxon>Lactobacillaceae</taxon>
        <taxon>Leuconostoc</taxon>
    </lineage>
</organism>
<dbReference type="STRING" id="33968.BMS77_06010"/>
<feature type="transmembrane region" description="Helical" evidence="1">
    <location>
        <begin position="81"/>
        <end position="102"/>
    </location>
</feature>
<dbReference type="eggNOG" id="ENOG5032XKY">
    <property type="taxonomic scope" value="Bacteria"/>
</dbReference>
<dbReference type="GO" id="GO:0022857">
    <property type="term" value="F:transmembrane transporter activity"/>
    <property type="evidence" value="ECO:0007669"/>
    <property type="project" value="InterPro"/>
</dbReference>
<evidence type="ECO:0000256" key="1">
    <source>
        <dbReference type="SAM" id="Phobius"/>
    </source>
</evidence>
<protein>
    <submittedName>
        <fullName evidence="2">Folate transporter</fullName>
    </submittedName>
</protein>
<keyword evidence="1" id="KW-0472">Membrane</keyword>
<reference evidence="2 3" key="1">
    <citation type="journal article" date="2017" name="Front. Microbiol.">
        <title>Genomic Characterization of Dairy Associated Leuconostoc Species and Diversity of Leuconostocs in Undefined Mixed Mesophilic Starter Cultures.</title>
        <authorList>
            <person name="Frantzen C.A."/>
            <person name="Kot W."/>
            <person name="Pedersen T.B."/>
            <person name="Ardo Y.M."/>
            <person name="Broadbent J.R."/>
            <person name="Neve H."/>
            <person name="Hansen L.H."/>
            <person name="Dal Bello F."/>
            <person name="Ostlie H.M."/>
            <person name="Kleppen H.P."/>
            <person name="Vogensen F.K."/>
            <person name="Holo H."/>
        </authorList>
    </citation>
    <scope>NUCLEOTIDE SEQUENCE [LARGE SCALE GENOMIC DNA]</scope>
    <source>
        <strain evidence="2 3">LMGCF08</strain>
    </source>
</reference>
<name>A0A1X0VDT3_LEUPS</name>
<evidence type="ECO:0000313" key="3">
    <source>
        <dbReference type="Proteomes" id="UP000192288"/>
    </source>
</evidence>
<proteinExistence type="predicted"/>
<dbReference type="NCBIfam" id="TIGR04518">
    <property type="entry name" value="ECF_S_folT_fam"/>
    <property type="match status" value="1"/>
</dbReference>
<dbReference type="InterPro" id="IPR024529">
    <property type="entry name" value="ECF_trnsprt_substrate-spec"/>
</dbReference>
<dbReference type="Gene3D" id="1.10.1760.20">
    <property type="match status" value="1"/>
</dbReference>
<feature type="transmembrane region" description="Helical" evidence="1">
    <location>
        <begin position="43"/>
        <end position="69"/>
    </location>
</feature>
<dbReference type="Proteomes" id="UP000192288">
    <property type="component" value="Unassembled WGS sequence"/>
</dbReference>
<dbReference type="InterPro" id="IPR030949">
    <property type="entry name" value="ECF_S_folate_fam"/>
</dbReference>
<feature type="transmembrane region" description="Helical" evidence="1">
    <location>
        <begin position="153"/>
        <end position="171"/>
    </location>
</feature>
<accession>A0A1X0VDT3</accession>
<feature type="transmembrane region" description="Helical" evidence="1">
    <location>
        <begin position="109"/>
        <end position="133"/>
    </location>
</feature>